<gene>
    <name evidence="2" type="ORF">LIER_40104</name>
</gene>
<evidence type="ECO:0000313" key="2">
    <source>
        <dbReference type="EMBL" id="GAA0166011.1"/>
    </source>
</evidence>
<reference evidence="2 3" key="1">
    <citation type="submission" date="2024-01" db="EMBL/GenBank/DDBJ databases">
        <title>The complete chloroplast genome sequence of Lithospermum erythrorhizon: insights into the phylogenetic relationship among Boraginaceae species and the maternal lineages of purple gromwells.</title>
        <authorList>
            <person name="Okada T."/>
            <person name="Watanabe K."/>
        </authorList>
    </citation>
    <scope>NUCLEOTIDE SEQUENCE [LARGE SCALE GENOMIC DNA]</scope>
</reference>
<proteinExistence type="predicted"/>
<name>A0AAV3QSN7_LITER</name>
<dbReference type="Proteomes" id="UP001454036">
    <property type="component" value="Unassembled WGS sequence"/>
</dbReference>
<dbReference type="AlphaFoldDB" id="A0AAV3QSN7"/>
<comment type="caution">
    <text evidence="2">The sequence shown here is derived from an EMBL/GenBank/DDBJ whole genome shotgun (WGS) entry which is preliminary data.</text>
</comment>
<feature type="region of interest" description="Disordered" evidence="1">
    <location>
        <begin position="58"/>
        <end position="78"/>
    </location>
</feature>
<sequence length="78" mass="8762">MFLYELMSNSSNEKEDNNCIWMSQTDSIVEESETRFGDSLLDLVEVVTQVLSAAPIVIEPNEGNNEEEPAVGDEEHIE</sequence>
<protein>
    <submittedName>
        <fullName evidence="2">Uncharacterized protein</fullName>
    </submittedName>
</protein>
<feature type="compositionally biased region" description="Acidic residues" evidence="1">
    <location>
        <begin position="64"/>
        <end position="78"/>
    </location>
</feature>
<organism evidence="2 3">
    <name type="scientific">Lithospermum erythrorhizon</name>
    <name type="common">Purple gromwell</name>
    <name type="synonym">Lithospermum officinale var. erythrorhizon</name>
    <dbReference type="NCBI Taxonomy" id="34254"/>
    <lineage>
        <taxon>Eukaryota</taxon>
        <taxon>Viridiplantae</taxon>
        <taxon>Streptophyta</taxon>
        <taxon>Embryophyta</taxon>
        <taxon>Tracheophyta</taxon>
        <taxon>Spermatophyta</taxon>
        <taxon>Magnoliopsida</taxon>
        <taxon>eudicotyledons</taxon>
        <taxon>Gunneridae</taxon>
        <taxon>Pentapetalae</taxon>
        <taxon>asterids</taxon>
        <taxon>lamiids</taxon>
        <taxon>Boraginales</taxon>
        <taxon>Boraginaceae</taxon>
        <taxon>Boraginoideae</taxon>
        <taxon>Lithospermeae</taxon>
        <taxon>Lithospermum</taxon>
    </lineage>
</organism>
<evidence type="ECO:0000256" key="1">
    <source>
        <dbReference type="SAM" id="MobiDB-lite"/>
    </source>
</evidence>
<accession>A0AAV3QSN7</accession>
<dbReference type="EMBL" id="BAABME010022527">
    <property type="protein sequence ID" value="GAA0166011.1"/>
    <property type="molecule type" value="Genomic_DNA"/>
</dbReference>
<evidence type="ECO:0000313" key="3">
    <source>
        <dbReference type="Proteomes" id="UP001454036"/>
    </source>
</evidence>
<keyword evidence="3" id="KW-1185">Reference proteome</keyword>